<evidence type="ECO:0000313" key="2">
    <source>
        <dbReference type="EMBL" id="KZT25660.1"/>
    </source>
</evidence>
<dbReference type="Proteomes" id="UP000076761">
    <property type="component" value="Unassembled WGS sequence"/>
</dbReference>
<keyword evidence="3" id="KW-1185">Reference proteome</keyword>
<dbReference type="EMBL" id="KV425570">
    <property type="protein sequence ID" value="KZT25660.1"/>
    <property type="molecule type" value="Genomic_DNA"/>
</dbReference>
<feature type="region of interest" description="Disordered" evidence="1">
    <location>
        <begin position="28"/>
        <end position="92"/>
    </location>
</feature>
<organism evidence="2 3">
    <name type="scientific">Neolentinus lepideus HHB14362 ss-1</name>
    <dbReference type="NCBI Taxonomy" id="1314782"/>
    <lineage>
        <taxon>Eukaryota</taxon>
        <taxon>Fungi</taxon>
        <taxon>Dikarya</taxon>
        <taxon>Basidiomycota</taxon>
        <taxon>Agaricomycotina</taxon>
        <taxon>Agaricomycetes</taxon>
        <taxon>Gloeophyllales</taxon>
        <taxon>Gloeophyllaceae</taxon>
        <taxon>Neolentinus</taxon>
    </lineage>
</organism>
<evidence type="ECO:0000313" key="3">
    <source>
        <dbReference type="Proteomes" id="UP000076761"/>
    </source>
</evidence>
<gene>
    <name evidence="2" type="ORF">NEOLEDRAFT_1178133</name>
</gene>
<dbReference type="AlphaFoldDB" id="A0A165STP9"/>
<sequence>MSGSQPRNLMMGAAAAAVGVGALMAWSSATPKPTDRACESSSSPRRNTREGGFVARDPSGKPVDANSMMQKGLDDVRQNAGAATSHRPSNDR</sequence>
<reference evidence="2 3" key="1">
    <citation type="journal article" date="2016" name="Mol. Biol. Evol.">
        <title>Comparative Genomics of Early-Diverging Mushroom-Forming Fungi Provides Insights into the Origins of Lignocellulose Decay Capabilities.</title>
        <authorList>
            <person name="Nagy L.G."/>
            <person name="Riley R."/>
            <person name="Tritt A."/>
            <person name="Adam C."/>
            <person name="Daum C."/>
            <person name="Floudas D."/>
            <person name="Sun H."/>
            <person name="Yadav J.S."/>
            <person name="Pangilinan J."/>
            <person name="Larsson K.H."/>
            <person name="Matsuura K."/>
            <person name="Barry K."/>
            <person name="Labutti K."/>
            <person name="Kuo R."/>
            <person name="Ohm R.A."/>
            <person name="Bhattacharya S.S."/>
            <person name="Shirouzu T."/>
            <person name="Yoshinaga Y."/>
            <person name="Martin F.M."/>
            <person name="Grigoriev I.V."/>
            <person name="Hibbett D.S."/>
        </authorList>
    </citation>
    <scope>NUCLEOTIDE SEQUENCE [LARGE SCALE GENOMIC DNA]</scope>
    <source>
        <strain evidence="2 3">HHB14362 ss-1</strain>
    </source>
</reference>
<protein>
    <submittedName>
        <fullName evidence="2">Uncharacterized protein</fullName>
    </submittedName>
</protein>
<evidence type="ECO:0000256" key="1">
    <source>
        <dbReference type="SAM" id="MobiDB-lite"/>
    </source>
</evidence>
<proteinExistence type="predicted"/>
<dbReference type="InParanoid" id="A0A165STP9"/>
<name>A0A165STP9_9AGAM</name>
<accession>A0A165STP9</accession>